<evidence type="ECO:0000256" key="8">
    <source>
        <dbReference type="ARBA" id="ARBA00022723"/>
    </source>
</evidence>
<feature type="binding site" evidence="18">
    <location>
        <position position="366"/>
    </location>
    <ligand>
        <name>GTP</name>
        <dbReference type="ChEBI" id="CHEBI:37565"/>
    </ligand>
</feature>
<keyword evidence="14 18" id="KW-0464">Manganese</keyword>
<keyword evidence="11 18" id="KW-0862">Zinc</keyword>
<dbReference type="GO" id="GO:0008270">
    <property type="term" value="F:zinc ion binding"/>
    <property type="evidence" value="ECO:0007669"/>
    <property type="project" value="UniProtKB-UniRule"/>
</dbReference>
<keyword evidence="9 18" id="KW-0547">Nucleotide-binding</keyword>
<feature type="binding site" evidence="18">
    <location>
        <position position="331"/>
    </location>
    <ligand>
        <name>GTP</name>
        <dbReference type="ChEBI" id="CHEBI:37565"/>
    </ligand>
</feature>
<comment type="catalytic activity">
    <reaction evidence="1 18">
        <text>D-ribulose 5-phosphate = (2S)-2-hydroxy-3-oxobutyl phosphate + formate + H(+)</text>
        <dbReference type="Rhea" id="RHEA:18457"/>
        <dbReference type="ChEBI" id="CHEBI:15378"/>
        <dbReference type="ChEBI" id="CHEBI:15740"/>
        <dbReference type="ChEBI" id="CHEBI:58121"/>
        <dbReference type="ChEBI" id="CHEBI:58830"/>
        <dbReference type="EC" id="4.1.99.12"/>
    </reaction>
</comment>
<comment type="catalytic activity">
    <reaction evidence="17 18">
        <text>GTP + 4 H2O = 2,5-diamino-6-hydroxy-4-(5-phosphoribosylamino)-pyrimidine + formate + 2 phosphate + 3 H(+)</text>
        <dbReference type="Rhea" id="RHEA:23704"/>
        <dbReference type="ChEBI" id="CHEBI:15377"/>
        <dbReference type="ChEBI" id="CHEBI:15378"/>
        <dbReference type="ChEBI" id="CHEBI:15740"/>
        <dbReference type="ChEBI" id="CHEBI:37565"/>
        <dbReference type="ChEBI" id="CHEBI:43474"/>
        <dbReference type="ChEBI" id="CHEBI:58614"/>
        <dbReference type="EC" id="3.5.4.25"/>
    </reaction>
</comment>
<feature type="binding site" evidence="18">
    <location>
        <position position="284"/>
    </location>
    <ligand>
        <name>Zn(2+)</name>
        <dbReference type="ChEBI" id="CHEBI:29105"/>
        <note>catalytic</note>
    </ligand>
</feature>
<feature type="site" description="Essential for DHBP synthase activity" evidence="18">
    <location>
        <position position="141"/>
    </location>
</feature>
<evidence type="ECO:0000256" key="14">
    <source>
        <dbReference type="ARBA" id="ARBA00023211"/>
    </source>
</evidence>
<evidence type="ECO:0000256" key="18">
    <source>
        <dbReference type="HAMAP-Rule" id="MF_01283"/>
    </source>
</evidence>
<evidence type="ECO:0000256" key="1">
    <source>
        <dbReference type="ARBA" id="ARBA00000141"/>
    </source>
</evidence>
<sequence length="411" mass="43626">MTSPSRPPRATGALASVPELLAELRAGRPVILVDDEGRENEGDLLMPAATATPAWINFMAREGRGLICVTLTPERARHLGLTPMVGAGTFGAGTDPNGTAFTVSVDHVSNATGISAFDRAATVAALIDPDAAPADFRRPGHIFPLVARPGGVLRRAGHTEAGCDLARLAGFESAGVICEIMGDDGEMSRLPDLLAFGQRHGLKVGSIEALIAHRLEHDPFLRAVAAAHLPTEYGEFRLVGFEDTLSGAEHVALVMGEVTPEPLLVRVHSECLTGDTFHSLRCDCGPQRDAALRAIAGEGRGVLVYLRQEGRGIGLLNKIRAYHLQDGGADTVEANLRLGFPADARDFGIGAQMLHLLGARQLRVLTNNPRKLHSLGGFGLEVVERVPLRVGENAHNAGYLRAKAAKLGHLE</sequence>
<feature type="active site" description="Nucleophile; for GTP cyclohydrolase activity" evidence="18">
    <location>
        <position position="345"/>
    </location>
</feature>
<evidence type="ECO:0000256" key="16">
    <source>
        <dbReference type="ARBA" id="ARBA00023268"/>
    </source>
</evidence>
<dbReference type="HAMAP" id="MF_00179">
    <property type="entry name" value="RibA"/>
    <property type="match status" value="1"/>
</dbReference>
<evidence type="ECO:0000256" key="11">
    <source>
        <dbReference type="ARBA" id="ARBA00022833"/>
    </source>
</evidence>
<protein>
    <recommendedName>
        <fullName evidence="18">Riboflavin biosynthesis protein RibBA</fullName>
    </recommendedName>
    <domain>
        <recommendedName>
            <fullName evidence="18">3,4-dihydroxy-2-butanone 4-phosphate synthase</fullName>
            <shortName evidence="18">DHBP synthase</shortName>
            <ecNumber evidence="18">4.1.99.12</ecNumber>
        </recommendedName>
    </domain>
    <domain>
        <recommendedName>
            <fullName evidence="18">GTP cyclohydrolase-2</fullName>
            <ecNumber evidence="18">3.5.4.25</ecNumber>
        </recommendedName>
        <alternativeName>
            <fullName evidence="18">GTP cyclohydrolase II</fullName>
        </alternativeName>
    </domain>
</protein>
<keyword evidence="21" id="KW-1185">Reference proteome</keyword>
<evidence type="ECO:0000256" key="4">
    <source>
        <dbReference type="ARBA" id="ARBA00004853"/>
    </source>
</evidence>
<feature type="binding site" evidence="18">
    <location>
        <position position="179"/>
    </location>
    <ligand>
        <name>D-ribulose 5-phosphate</name>
        <dbReference type="ChEBI" id="CHEBI:58121"/>
    </ligand>
</feature>
<keyword evidence="15 18" id="KW-0456">Lyase</keyword>
<dbReference type="InterPro" id="IPR000422">
    <property type="entry name" value="DHBP_synthase_RibB"/>
</dbReference>
<evidence type="ECO:0000256" key="9">
    <source>
        <dbReference type="ARBA" id="ARBA00022741"/>
    </source>
</evidence>
<feature type="region of interest" description="GTP cyclohydrolase II" evidence="18">
    <location>
        <begin position="217"/>
        <end position="411"/>
    </location>
</feature>
<feature type="domain" description="GTP cyclohydrolase II" evidence="19">
    <location>
        <begin position="225"/>
        <end position="387"/>
    </location>
</feature>
<evidence type="ECO:0000256" key="5">
    <source>
        <dbReference type="ARBA" id="ARBA00004904"/>
    </source>
</evidence>
<reference evidence="20 21" key="1">
    <citation type="submission" date="2014-03" db="EMBL/GenBank/DDBJ databases">
        <title>Draft genome sequence of Deinococcus phoenicis 1P10ME.</title>
        <authorList>
            <person name="Stepanov V.G."/>
            <person name="Vaishampayan P."/>
            <person name="Venkateswaran K."/>
            <person name="Fox G.E."/>
        </authorList>
    </citation>
    <scope>NUCLEOTIDE SEQUENCE [LARGE SCALE GENOMIC DNA]</scope>
    <source>
        <strain evidence="20 21">1P10ME</strain>
    </source>
</reference>
<comment type="function">
    <text evidence="3 18">Catalyzes the conversion of D-ribulose 5-phosphate to formate and 3,4-dihydroxy-2-butanone 4-phosphate.</text>
</comment>
<evidence type="ECO:0000256" key="7">
    <source>
        <dbReference type="ARBA" id="ARBA00022619"/>
    </source>
</evidence>
<evidence type="ECO:0000256" key="13">
    <source>
        <dbReference type="ARBA" id="ARBA00023134"/>
    </source>
</evidence>
<proteinExistence type="inferred from homology"/>
<comment type="cofactor">
    <cofactor evidence="2">
        <name>Mn(2+)</name>
        <dbReference type="ChEBI" id="CHEBI:29035"/>
    </cofactor>
</comment>
<feature type="binding site" evidence="18">
    <location>
        <position position="271"/>
    </location>
    <ligand>
        <name>Zn(2+)</name>
        <dbReference type="ChEBI" id="CHEBI:29105"/>
        <note>catalytic</note>
    </ligand>
</feature>
<dbReference type="eggNOG" id="COG0807">
    <property type="taxonomic scope" value="Bacteria"/>
</dbReference>
<keyword evidence="12 18" id="KW-0460">Magnesium</keyword>
<comment type="cofactor">
    <cofactor evidence="18">
        <name>Mg(2+)</name>
        <dbReference type="ChEBI" id="CHEBI:18420"/>
    </cofactor>
    <cofactor evidence="18">
        <name>Mn(2+)</name>
        <dbReference type="ChEBI" id="CHEBI:29035"/>
    </cofactor>
    <text evidence="18">Binds 2 divalent metal cations per subunit. Magnesium or manganese.</text>
</comment>
<dbReference type="PANTHER" id="PTHR21327">
    <property type="entry name" value="GTP CYCLOHYDROLASE II-RELATED"/>
    <property type="match status" value="1"/>
</dbReference>
<evidence type="ECO:0000256" key="2">
    <source>
        <dbReference type="ARBA" id="ARBA00001936"/>
    </source>
</evidence>
<comment type="pathway">
    <text evidence="4 18">Cofactor biosynthesis; riboflavin biosynthesis; 5-amino-6-(D-ribitylamino)uracil from GTP: step 1/4.</text>
</comment>
<evidence type="ECO:0000259" key="19">
    <source>
        <dbReference type="Pfam" id="PF00925"/>
    </source>
</evidence>
<dbReference type="EC" id="3.5.4.25" evidence="18"/>
<comment type="pathway">
    <text evidence="5 18">Cofactor biosynthesis; riboflavin biosynthesis; 2-hydroxy-3-oxobutyl phosphate from D-ribulose 5-phosphate: step 1/1.</text>
</comment>
<comment type="similarity">
    <text evidence="6 18">In the N-terminal section; belongs to the DHBP synthase family.</text>
</comment>
<feature type="binding site" evidence="18">
    <location>
        <position position="287"/>
    </location>
    <ligand>
        <name>GTP</name>
        <dbReference type="ChEBI" id="CHEBI:37565"/>
    </ligand>
</feature>
<feature type="binding site" evidence="18">
    <location>
        <begin position="309"/>
        <end position="311"/>
    </location>
    <ligand>
        <name>GTP</name>
        <dbReference type="ChEBI" id="CHEBI:37565"/>
    </ligand>
</feature>
<feature type="binding site" evidence="18">
    <location>
        <position position="39"/>
    </location>
    <ligand>
        <name>Mg(2+)</name>
        <dbReference type="ChEBI" id="CHEBI:18420"/>
        <label>2</label>
    </ligand>
</feature>
<feature type="binding site" evidence="18">
    <location>
        <position position="371"/>
    </location>
    <ligand>
        <name>GTP</name>
        <dbReference type="ChEBI" id="CHEBI:37565"/>
    </ligand>
</feature>
<dbReference type="RefSeq" id="WP_051517055.1">
    <property type="nucleotide sequence ID" value="NZ_JHAC01000004.1"/>
</dbReference>
<feature type="active site" description="Proton acceptor; for GTP cyclohydrolase activity" evidence="18">
    <location>
        <position position="343"/>
    </location>
</feature>
<dbReference type="GO" id="GO:0003935">
    <property type="term" value="F:GTP cyclohydrolase II activity"/>
    <property type="evidence" value="ECO:0007669"/>
    <property type="project" value="UniProtKB-UniRule"/>
</dbReference>
<accession>A0A016QTY4</accession>
<dbReference type="EMBL" id="JHAC01000004">
    <property type="protein sequence ID" value="EYB69545.1"/>
    <property type="molecule type" value="Genomic_DNA"/>
</dbReference>
<dbReference type="InterPro" id="IPR036144">
    <property type="entry name" value="RibA-like_sf"/>
</dbReference>
<dbReference type="GO" id="GO:0000287">
    <property type="term" value="F:magnesium ion binding"/>
    <property type="evidence" value="ECO:0007669"/>
    <property type="project" value="UniProtKB-UniRule"/>
</dbReference>
<dbReference type="HAMAP" id="MF_00180">
    <property type="entry name" value="RibB"/>
    <property type="match status" value="1"/>
</dbReference>
<dbReference type="InterPro" id="IPR016299">
    <property type="entry name" value="Riboflavin_synth_RibBA"/>
</dbReference>
<feature type="binding site" evidence="18">
    <location>
        <begin position="38"/>
        <end position="39"/>
    </location>
    <ligand>
        <name>D-ribulose 5-phosphate</name>
        <dbReference type="ChEBI" id="CHEBI:58121"/>
    </ligand>
</feature>
<dbReference type="Pfam" id="PF00926">
    <property type="entry name" value="DHBP_synthase"/>
    <property type="match status" value="1"/>
</dbReference>
<dbReference type="NCBIfam" id="TIGR00505">
    <property type="entry name" value="ribA"/>
    <property type="match status" value="1"/>
</dbReference>
<keyword evidence="8 18" id="KW-0479">Metal-binding</keyword>
<dbReference type="AlphaFoldDB" id="A0A016QTY4"/>
<feature type="binding site" evidence="18">
    <location>
        <position position="282"/>
    </location>
    <ligand>
        <name>Zn(2+)</name>
        <dbReference type="ChEBI" id="CHEBI:29105"/>
        <note>catalytic</note>
    </ligand>
</feature>
<feature type="binding site" evidence="18">
    <location>
        <position position="158"/>
    </location>
    <ligand>
        <name>Mg(2+)</name>
        <dbReference type="ChEBI" id="CHEBI:18420"/>
        <label>2</label>
    </ligand>
</feature>
<dbReference type="GO" id="GO:0030145">
    <property type="term" value="F:manganese ion binding"/>
    <property type="evidence" value="ECO:0007669"/>
    <property type="project" value="UniProtKB-UniRule"/>
</dbReference>
<dbReference type="FunFam" id="3.40.50.10990:FF:000002">
    <property type="entry name" value="GTP cyclohydrolase-2"/>
    <property type="match status" value="1"/>
</dbReference>
<dbReference type="STRING" id="1476583.DEIPH_ctg004orf0053"/>
<keyword evidence="7 18" id="KW-0686">Riboflavin biosynthesis</keyword>
<evidence type="ECO:0000256" key="17">
    <source>
        <dbReference type="ARBA" id="ARBA00049295"/>
    </source>
</evidence>
<dbReference type="Gene3D" id="3.90.870.10">
    <property type="entry name" value="DHBP synthase"/>
    <property type="match status" value="1"/>
</dbReference>
<feature type="binding site" evidence="18">
    <location>
        <position position="43"/>
    </location>
    <ligand>
        <name>D-ribulose 5-phosphate</name>
        <dbReference type="ChEBI" id="CHEBI:58121"/>
    </ligand>
</feature>
<dbReference type="InterPro" id="IPR032677">
    <property type="entry name" value="GTP_cyclohydro_II"/>
</dbReference>
<keyword evidence="16 18" id="KW-0511">Multifunctional enzyme</keyword>
<dbReference type="NCBIfam" id="NF001591">
    <property type="entry name" value="PRK00393.1"/>
    <property type="match status" value="1"/>
</dbReference>
<dbReference type="InterPro" id="IPR017945">
    <property type="entry name" value="DHBP_synth_RibB-like_a/b_dom"/>
</dbReference>
<dbReference type="SUPFAM" id="SSF55821">
    <property type="entry name" value="YrdC/RibB"/>
    <property type="match status" value="1"/>
</dbReference>
<feature type="site" description="Essential for DHBP synthase activity" evidence="18">
    <location>
        <position position="179"/>
    </location>
</feature>
<name>A0A016QTY4_9DEIO</name>
<dbReference type="GO" id="GO:0008686">
    <property type="term" value="F:3,4-dihydroxy-2-butanone-4-phosphate synthase activity"/>
    <property type="evidence" value="ECO:0007669"/>
    <property type="project" value="UniProtKB-UniRule"/>
</dbReference>
<dbReference type="Proteomes" id="UP000020492">
    <property type="component" value="Unassembled WGS sequence"/>
</dbReference>
<dbReference type="NCBIfam" id="TIGR00506">
    <property type="entry name" value="ribB"/>
    <property type="match status" value="1"/>
</dbReference>
<evidence type="ECO:0000313" key="20">
    <source>
        <dbReference type="EMBL" id="EYB69545.1"/>
    </source>
</evidence>
<evidence type="ECO:0000256" key="15">
    <source>
        <dbReference type="ARBA" id="ARBA00023239"/>
    </source>
</evidence>
<comment type="similarity">
    <text evidence="18">In the C-terminal section; belongs to the GTP cyclohydrolase II family.</text>
</comment>
<evidence type="ECO:0000256" key="10">
    <source>
        <dbReference type="ARBA" id="ARBA00022801"/>
    </source>
</evidence>
<organism evidence="20 21">
    <name type="scientific">Deinococcus phoenicis</name>
    <dbReference type="NCBI Taxonomy" id="1476583"/>
    <lineage>
        <taxon>Bacteria</taxon>
        <taxon>Thermotogati</taxon>
        <taxon>Deinococcota</taxon>
        <taxon>Deinococci</taxon>
        <taxon>Deinococcales</taxon>
        <taxon>Deinococcaceae</taxon>
        <taxon>Deinococcus</taxon>
    </lineage>
</organism>
<dbReference type="CDD" id="cd00641">
    <property type="entry name" value="GTP_cyclohydro2"/>
    <property type="match status" value="1"/>
</dbReference>
<feature type="binding site" evidence="18">
    <location>
        <position position="39"/>
    </location>
    <ligand>
        <name>Mg(2+)</name>
        <dbReference type="ChEBI" id="CHEBI:18420"/>
        <label>1</label>
    </ligand>
</feature>
<dbReference type="Pfam" id="PF00925">
    <property type="entry name" value="GTP_cyclohydro2"/>
    <property type="match status" value="1"/>
</dbReference>
<dbReference type="HAMAP" id="MF_01283">
    <property type="entry name" value="RibBA"/>
    <property type="match status" value="1"/>
</dbReference>
<feature type="binding site" evidence="18">
    <location>
        <begin position="266"/>
        <end position="270"/>
    </location>
    <ligand>
        <name>GTP</name>
        <dbReference type="ChEBI" id="CHEBI:37565"/>
    </ligand>
</feature>
<dbReference type="PATRIC" id="fig|1476583.3.peg.217"/>
<dbReference type="OrthoDB" id="9793111at2"/>
<feature type="binding site" evidence="18">
    <location>
        <begin position="155"/>
        <end position="159"/>
    </location>
    <ligand>
        <name>D-ribulose 5-phosphate</name>
        <dbReference type="ChEBI" id="CHEBI:58121"/>
    </ligand>
</feature>
<dbReference type="UniPathway" id="UPA00275">
    <property type="reaction ID" value="UER00399"/>
</dbReference>
<dbReference type="eggNOG" id="COG0108">
    <property type="taxonomic scope" value="Bacteria"/>
</dbReference>
<gene>
    <name evidence="18" type="primary">ribBA</name>
    <name evidence="20" type="ORF">DEIPH_ctg004orf0053</name>
</gene>
<evidence type="ECO:0000313" key="21">
    <source>
        <dbReference type="Proteomes" id="UP000020492"/>
    </source>
</evidence>
<evidence type="ECO:0000256" key="6">
    <source>
        <dbReference type="ARBA" id="ARBA00005520"/>
    </source>
</evidence>
<dbReference type="GO" id="GO:0005829">
    <property type="term" value="C:cytosol"/>
    <property type="evidence" value="ECO:0007669"/>
    <property type="project" value="TreeGrafter"/>
</dbReference>
<dbReference type="GO" id="GO:0009231">
    <property type="term" value="P:riboflavin biosynthetic process"/>
    <property type="evidence" value="ECO:0007669"/>
    <property type="project" value="UniProtKB-UniRule"/>
</dbReference>
<dbReference type="SUPFAM" id="SSF142695">
    <property type="entry name" value="RibA-like"/>
    <property type="match status" value="1"/>
</dbReference>
<keyword evidence="13 18" id="KW-0342">GTP-binding</keyword>
<dbReference type="FunFam" id="3.90.870.10:FF:000001">
    <property type="entry name" value="Riboflavin biosynthesis protein RibBA"/>
    <property type="match status" value="1"/>
</dbReference>
<dbReference type="PIRSF" id="PIRSF001259">
    <property type="entry name" value="RibA"/>
    <property type="match status" value="1"/>
</dbReference>
<comment type="cofactor">
    <cofactor evidence="18">
        <name>Zn(2+)</name>
        <dbReference type="ChEBI" id="CHEBI:29105"/>
    </cofactor>
    <text evidence="18">Binds 1 zinc ion per subunit.</text>
</comment>
<dbReference type="EC" id="4.1.99.12" evidence="18"/>
<comment type="caution">
    <text evidence="20">The sequence shown here is derived from an EMBL/GenBank/DDBJ whole genome shotgun (WGS) entry which is preliminary data.</text>
</comment>
<keyword evidence="10 18" id="KW-0378">Hydrolase</keyword>
<evidence type="ECO:0000256" key="3">
    <source>
        <dbReference type="ARBA" id="ARBA00002284"/>
    </source>
</evidence>
<dbReference type="Gene3D" id="3.40.50.10990">
    <property type="entry name" value="GTP cyclohydrolase II"/>
    <property type="match status" value="1"/>
</dbReference>
<feature type="region of interest" description="DHBP synthase" evidence="18">
    <location>
        <begin position="1"/>
        <end position="216"/>
    </location>
</feature>
<dbReference type="GO" id="GO:0005525">
    <property type="term" value="F:GTP binding"/>
    <property type="evidence" value="ECO:0007669"/>
    <property type="project" value="UniProtKB-KW"/>
</dbReference>
<dbReference type="InterPro" id="IPR000926">
    <property type="entry name" value="RibA"/>
</dbReference>
<comment type="function">
    <text evidence="18">Catalyzes the conversion of GTP to 2,5-diamino-6-ribosylamino-4(3H)-pyrimidinone 5'-phosphate (DARP), formate and pyrophosphate.</text>
</comment>
<evidence type="ECO:0000256" key="12">
    <source>
        <dbReference type="ARBA" id="ARBA00022842"/>
    </source>
</evidence>
<dbReference type="PANTHER" id="PTHR21327:SF18">
    <property type="entry name" value="3,4-DIHYDROXY-2-BUTANONE 4-PHOSPHATE SYNTHASE"/>
    <property type="match status" value="1"/>
</dbReference>